<dbReference type="EMBL" id="RBCJ01000001">
    <property type="protein sequence ID" value="RKN82679.1"/>
    <property type="molecule type" value="Genomic_DNA"/>
</dbReference>
<evidence type="ECO:0000313" key="1">
    <source>
        <dbReference type="EMBL" id="RKN82679.1"/>
    </source>
</evidence>
<dbReference type="PROSITE" id="PS51257">
    <property type="entry name" value="PROKAR_LIPOPROTEIN"/>
    <property type="match status" value="1"/>
</dbReference>
<sequence length="453" mass="49574">MKRVFFLFFLIGLSGCSTDSENDNLENQPLEREEENIFEGEIDWVKSFGGSGEDTPRTLIATSDGGYAILGYSNSTDGDLADRTLEVNDYWLLKLDVDGNLQWSKTYGGSMDDRGQSVVQTMDGGYAITGYAMSSDGDGSNNEGFHDNWIVKLDASGNIEWERSYGFSGHDHSYDVLQTDDGGYFFIGFLDITAARADGYEEKGYSLTRHGVGEFWGTKIDAQGNIEWRRYFGGTNNDRAHAVVQADDGGFVMAGFSESDDFDISNTKGSYDFWVLKTNPQGDLVWEHSFGGTGIEISQDIVKTDDGNYVVTGHTFSNDTDVSKNNGESDVWMIKIDDSGNLLWETTLGGSQFDAAENVSLAQDGGFIISGNSKSSDDDLTENKGENDIWVVKTDADGTLIWQDSYGGTGLDFGFDALQSNDGGIILVGEMDDPGFLELQGKGKTDLVLIKIK</sequence>
<dbReference type="RefSeq" id="WP_120709870.1">
    <property type="nucleotide sequence ID" value="NZ_RBCJ01000001.1"/>
</dbReference>
<accession>A0A3B0CF23</accession>
<protein>
    <recommendedName>
        <fullName evidence="3">Bulb-type lectin domain-containing protein</fullName>
    </recommendedName>
</protein>
<evidence type="ECO:0008006" key="3">
    <source>
        <dbReference type="Google" id="ProtNLM"/>
    </source>
</evidence>
<proteinExistence type="predicted"/>
<dbReference type="OrthoDB" id="9811934at2"/>
<dbReference type="PANTHER" id="PTHR42754:SF1">
    <property type="entry name" value="LIPOPROTEIN"/>
    <property type="match status" value="1"/>
</dbReference>
<dbReference type="InterPro" id="IPR011047">
    <property type="entry name" value="Quinoprotein_ADH-like_sf"/>
</dbReference>
<comment type="caution">
    <text evidence="1">The sequence shown here is derived from an EMBL/GenBank/DDBJ whole genome shotgun (WGS) entry which is preliminary data.</text>
</comment>
<reference evidence="1 2" key="1">
    <citation type="submission" date="2018-10" db="EMBL/GenBank/DDBJ databases">
        <title>Ulvibacterium marinum gen. nov., sp. nov., a novel marine bacterium of the family Flavobacteriaceae, isolated from a culture of the green alga Ulva prolifera.</title>
        <authorList>
            <person name="Zhang Z."/>
        </authorList>
    </citation>
    <scope>NUCLEOTIDE SEQUENCE [LARGE SCALE GENOMIC DNA]</scope>
    <source>
        <strain evidence="1 2">CCMM003</strain>
    </source>
</reference>
<evidence type="ECO:0000313" key="2">
    <source>
        <dbReference type="Proteomes" id="UP000276603"/>
    </source>
</evidence>
<dbReference type="PANTHER" id="PTHR42754">
    <property type="entry name" value="ENDOGLUCANASE"/>
    <property type="match status" value="1"/>
</dbReference>
<gene>
    <name evidence="1" type="ORF">D7Z94_02215</name>
</gene>
<dbReference type="Proteomes" id="UP000276603">
    <property type="component" value="Unassembled WGS sequence"/>
</dbReference>
<dbReference type="SUPFAM" id="SSF50998">
    <property type="entry name" value="Quinoprotein alcohol dehydrogenase-like"/>
    <property type="match status" value="1"/>
</dbReference>
<keyword evidence="2" id="KW-1185">Reference proteome</keyword>
<organism evidence="1 2">
    <name type="scientific">Ulvibacterium marinum</name>
    <dbReference type="NCBI Taxonomy" id="2419782"/>
    <lineage>
        <taxon>Bacteria</taxon>
        <taxon>Pseudomonadati</taxon>
        <taxon>Bacteroidota</taxon>
        <taxon>Flavobacteriia</taxon>
        <taxon>Flavobacteriales</taxon>
        <taxon>Flavobacteriaceae</taxon>
        <taxon>Ulvibacterium</taxon>
    </lineage>
</organism>
<dbReference type="AlphaFoldDB" id="A0A3B0CF23"/>
<name>A0A3B0CF23_9FLAO</name>